<dbReference type="PANTHER" id="PTHR34009">
    <property type="entry name" value="PROTEIN STAR"/>
    <property type="match status" value="1"/>
</dbReference>
<feature type="domain" description="Methyltransferase FkbM" evidence="1">
    <location>
        <begin position="28"/>
        <end position="190"/>
    </location>
</feature>
<dbReference type="InterPro" id="IPR006342">
    <property type="entry name" value="FkbM_mtfrase"/>
</dbReference>
<dbReference type="NCBIfam" id="TIGR01444">
    <property type="entry name" value="fkbM_fam"/>
    <property type="match status" value="1"/>
</dbReference>
<dbReference type="SUPFAM" id="SSF53335">
    <property type="entry name" value="S-adenosyl-L-methionine-dependent methyltransferases"/>
    <property type="match status" value="1"/>
</dbReference>
<dbReference type="GO" id="GO:0005886">
    <property type="term" value="C:plasma membrane"/>
    <property type="evidence" value="ECO:0007669"/>
    <property type="project" value="TreeGrafter"/>
</dbReference>
<dbReference type="Pfam" id="PF05050">
    <property type="entry name" value="Methyltransf_21"/>
    <property type="match status" value="1"/>
</dbReference>
<sequence>MELTYAQNMEDYHLWQALGHKTSGFYIDIGAGHPIADSVSFWFYERGWQGICVEPQPHLAALYAEIRPRDQVLEALVGSHSGVMDFYVVNRLHALSTTIKSHAEAAEKYGASHRTVSMPVVTLAQLCGRYGVTEIDFLKIDVEGAEASILAGNDWNRFRPKVILAEAVSPASGAPSWLEWEPNLLAQGYVLTLFDTLNRFYVAQEAKDALAAAPRERAQWDAVPHLYQIGRAPECAEHPDNHLAGELARGFWASLPSIDKRLLASLLARDRGITDPVEVEQLVMDLETDRMRGALGRIACGYDGGQLWPISSDEKNSRLAKLQSSVTARLRSARIRLAAKKRHLAQEA</sequence>
<dbReference type="GO" id="GO:0006888">
    <property type="term" value="P:endoplasmic reticulum to Golgi vesicle-mediated transport"/>
    <property type="evidence" value="ECO:0007669"/>
    <property type="project" value="TreeGrafter"/>
</dbReference>
<evidence type="ECO:0000259" key="1">
    <source>
        <dbReference type="Pfam" id="PF05050"/>
    </source>
</evidence>
<dbReference type="EMBL" id="FPCH01000004">
    <property type="protein sequence ID" value="SFV38756.1"/>
    <property type="molecule type" value="Genomic_DNA"/>
</dbReference>
<protein>
    <submittedName>
        <fullName evidence="2">Methyltransferase, FkbM family</fullName>
    </submittedName>
</protein>
<keyword evidence="2" id="KW-0489">Methyltransferase</keyword>
<dbReference type="GO" id="GO:0032259">
    <property type="term" value="P:methylation"/>
    <property type="evidence" value="ECO:0007669"/>
    <property type="project" value="UniProtKB-KW"/>
</dbReference>
<dbReference type="STRING" id="51670.SAMN04488557_3834"/>
<name>A0A1I7NVQ9_9HYPH</name>
<organism evidence="2 3">
    <name type="scientific">Hyphomicrobium facile</name>
    <dbReference type="NCBI Taxonomy" id="51670"/>
    <lineage>
        <taxon>Bacteria</taxon>
        <taxon>Pseudomonadati</taxon>
        <taxon>Pseudomonadota</taxon>
        <taxon>Alphaproteobacteria</taxon>
        <taxon>Hyphomicrobiales</taxon>
        <taxon>Hyphomicrobiaceae</taxon>
        <taxon>Hyphomicrobium</taxon>
    </lineage>
</organism>
<dbReference type="InterPro" id="IPR053202">
    <property type="entry name" value="EGF_Rcpt_Signaling_Reg"/>
</dbReference>
<evidence type="ECO:0000313" key="3">
    <source>
        <dbReference type="Proteomes" id="UP000199423"/>
    </source>
</evidence>
<dbReference type="PANTHER" id="PTHR34009:SF2">
    <property type="entry name" value="PROTEIN STAR"/>
    <property type="match status" value="1"/>
</dbReference>
<dbReference type="OrthoDB" id="9801609at2"/>
<dbReference type="GO" id="GO:0008168">
    <property type="term" value="F:methyltransferase activity"/>
    <property type="evidence" value="ECO:0007669"/>
    <property type="project" value="UniProtKB-KW"/>
</dbReference>
<dbReference type="InterPro" id="IPR029063">
    <property type="entry name" value="SAM-dependent_MTases_sf"/>
</dbReference>
<dbReference type="GO" id="GO:0016197">
    <property type="term" value="P:endosomal transport"/>
    <property type="evidence" value="ECO:0007669"/>
    <property type="project" value="TreeGrafter"/>
</dbReference>
<accession>A0A1I7NVQ9</accession>
<dbReference type="Proteomes" id="UP000199423">
    <property type="component" value="Unassembled WGS sequence"/>
</dbReference>
<keyword evidence="2" id="KW-0808">Transferase</keyword>
<reference evidence="3" key="1">
    <citation type="submission" date="2016-10" db="EMBL/GenBank/DDBJ databases">
        <authorList>
            <person name="Varghese N."/>
            <person name="Submissions S."/>
        </authorList>
    </citation>
    <scope>NUCLEOTIDE SEQUENCE [LARGE SCALE GENOMIC DNA]</scope>
    <source>
        <strain evidence="3">DSM 1565</strain>
    </source>
</reference>
<gene>
    <name evidence="2" type="ORF">SAMN04488557_3834</name>
</gene>
<dbReference type="Gene3D" id="3.40.50.150">
    <property type="entry name" value="Vaccinia Virus protein VP39"/>
    <property type="match status" value="1"/>
</dbReference>
<proteinExistence type="predicted"/>
<dbReference type="GO" id="GO:0005737">
    <property type="term" value="C:cytoplasm"/>
    <property type="evidence" value="ECO:0007669"/>
    <property type="project" value="GOC"/>
</dbReference>
<keyword evidence="3" id="KW-1185">Reference proteome</keyword>
<dbReference type="AlphaFoldDB" id="A0A1I7NVQ9"/>
<evidence type="ECO:0000313" key="2">
    <source>
        <dbReference type="EMBL" id="SFV38756.1"/>
    </source>
</evidence>
<dbReference type="RefSeq" id="WP_092869343.1">
    <property type="nucleotide sequence ID" value="NZ_FPCH01000004.1"/>
</dbReference>